<keyword evidence="2" id="KW-1185">Reference proteome</keyword>
<dbReference type="Proteomes" id="UP000218437">
    <property type="component" value="Chromosome"/>
</dbReference>
<dbReference type="Gene3D" id="3.90.1680.10">
    <property type="entry name" value="SOS response associated peptidase-like"/>
    <property type="match status" value="1"/>
</dbReference>
<organism evidence="1 2">
    <name type="scientific">Janthinobacterium svalbardensis</name>
    <dbReference type="NCBI Taxonomy" id="368607"/>
    <lineage>
        <taxon>Bacteria</taxon>
        <taxon>Pseudomonadati</taxon>
        <taxon>Pseudomonadota</taxon>
        <taxon>Betaproteobacteria</taxon>
        <taxon>Burkholderiales</taxon>
        <taxon>Oxalobacteraceae</taxon>
        <taxon>Janthinobacterium</taxon>
    </lineage>
</organism>
<accession>A0A290WSR4</accession>
<dbReference type="Pfam" id="PF02586">
    <property type="entry name" value="SRAP"/>
    <property type="match status" value="1"/>
</dbReference>
<sequence>MATGEPFAVAGLYREWEEENGKKSFSFTQLTINADDNPFMKRFHRKGEEKHSLVIVPASDYDEWLGCKDPERARTYLQPYPAELMAGQSAPKVPIVKQSELF</sequence>
<reference evidence="1 2" key="1">
    <citation type="submission" date="2017-09" db="EMBL/GenBank/DDBJ databases">
        <title>Complete genome sequence of Janthinobacterium svalbardensis PAMC 27463.</title>
        <authorList>
            <person name="Cho Y.-J."/>
            <person name="Cho A."/>
            <person name="Kim O.-S."/>
            <person name="Lee J.-I."/>
        </authorList>
    </citation>
    <scope>NUCLEOTIDE SEQUENCE [LARGE SCALE GENOMIC DNA]</scope>
    <source>
        <strain evidence="1 2">PAMC 27463</strain>
    </source>
</reference>
<dbReference type="InterPro" id="IPR036590">
    <property type="entry name" value="SRAP-like"/>
</dbReference>
<dbReference type="KEGG" id="jsv:CNX70_06845"/>
<evidence type="ECO:0008006" key="3">
    <source>
        <dbReference type="Google" id="ProtNLM"/>
    </source>
</evidence>
<dbReference type="InterPro" id="IPR003738">
    <property type="entry name" value="SRAP"/>
</dbReference>
<dbReference type="GO" id="GO:0003697">
    <property type="term" value="F:single-stranded DNA binding"/>
    <property type="evidence" value="ECO:0007669"/>
    <property type="project" value="InterPro"/>
</dbReference>
<evidence type="ECO:0000313" key="1">
    <source>
        <dbReference type="EMBL" id="ATD59935.1"/>
    </source>
</evidence>
<dbReference type="AlphaFoldDB" id="A0A290WSR4"/>
<evidence type="ECO:0000313" key="2">
    <source>
        <dbReference type="Proteomes" id="UP000218437"/>
    </source>
</evidence>
<protein>
    <recommendedName>
        <fullName evidence="3">Abasic site processing protein</fullName>
    </recommendedName>
</protein>
<gene>
    <name evidence="1" type="ORF">CNX70_06845</name>
</gene>
<dbReference type="EMBL" id="CP023422">
    <property type="protein sequence ID" value="ATD59935.1"/>
    <property type="molecule type" value="Genomic_DNA"/>
</dbReference>
<proteinExistence type="predicted"/>
<name>A0A290WSR4_9BURK</name>
<dbReference type="GO" id="GO:0106300">
    <property type="term" value="P:protein-DNA covalent cross-linking repair"/>
    <property type="evidence" value="ECO:0007669"/>
    <property type="project" value="InterPro"/>
</dbReference>
<dbReference type="SUPFAM" id="SSF143081">
    <property type="entry name" value="BB1717-like"/>
    <property type="match status" value="1"/>
</dbReference>